<dbReference type="InterPro" id="IPR009057">
    <property type="entry name" value="Homeodomain-like_sf"/>
</dbReference>
<dbReference type="EMBL" id="BMGH01000002">
    <property type="protein sequence ID" value="GGD18568.1"/>
    <property type="molecule type" value="Genomic_DNA"/>
</dbReference>
<dbReference type="AlphaFoldDB" id="A0A8J2V6U6"/>
<keyword evidence="1" id="KW-0805">Transcription regulation</keyword>
<dbReference type="PROSITE" id="PS50977">
    <property type="entry name" value="HTH_TETR_2"/>
    <property type="match status" value="1"/>
</dbReference>
<accession>A0A8J2V6U6</accession>
<sequence>MGRPRGFETSDALSAITGVFWEKGYEGTSLQDIEAATGLNKQSLYRAFGDKRGMYTAALDGFADVLLANAGPALEAPGTVHERFARFYDFFIKAAASGNRRGCFLCNAATDQAQLDEAARASLQVALEKVLTVFARVIAGDAPELDERTIRQKAEAQLAFYFGLTVLIKAGMPEDTLTAVARQGVAMI</sequence>
<dbReference type="Gene3D" id="1.10.10.60">
    <property type="entry name" value="Homeodomain-like"/>
    <property type="match status" value="1"/>
</dbReference>
<proteinExistence type="predicted"/>
<dbReference type="InterPro" id="IPR001647">
    <property type="entry name" value="HTH_TetR"/>
</dbReference>
<evidence type="ECO:0000256" key="3">
    <source>
        <dbReference type="ARBA" id="ARBA00023163"/>
    </source>
</evidence>
<dbReference type="GO" id="GO:0003677">
    <property type="term" value="F:DNA binding"/>
    <property type="evidence" value="ECO:0007669"/>
    <property type="project" value="UniProtKB-UniRule"/>
</dbReference>
<evidence type="ECO:0000256" key="1">
    <source>
        <dbReference type="ARBA" id="ARBA00023015"/>
    </source>
</evidence>
<evidence type="ECO:0000313" key="7">
    <source>
        <dbReference type="Proteomes" id="UP000613582"/>
    </source>
</evidence>
<keyword evidence="2 4" id="KW-0238">DNA-binding</keyword>
<feature type="DNA-binding region" description="H-T-H motif" evidence="4">
    <location>
        <begin position="29"/>
        <end position="48"/>
    </location>
</feature>
<protein>
    <submittedName>
        <fullName evidence="6">TetR family transcriptional regulator</fullName>
    </submittedName>
</protein>
<gene>
    <name evidence="6" type="ORF">GCM10011342_29080</name>
</gene>
<keyword evidence="3" id="KW-0804">Transcription</keyword>
<comment type="caution">
    <text evidence="6">The sequence shown here is derived from an EMBL/GenBank/DDBJ whole genome shotgun (WGS) entry which is preliminary data.</text>
</comment>
<evidence type="ECO:0000256" key="2">
    <source>
        <dbReference type="ARBA" id="ARBA00023125"/>
    </source>
</evidence>
<dbReference type="Pfam" id="PF00440">
    <property type="entry name" value="TetR_N"/>
    <property type="match status" value="1"/>
</dbReference>
<dbReference type="PANTHER" id="PTHR47506:SF1">
    <property type="entry name" value="HTH-TYPE TRANSCRIPTIONAL REGULATOR YJDC"/>
    <property type="match status" value="1"/>
</dbReference>
<feature type="domain" description="HTH tetR-type" evidence="5">
    <location>
        <begin position="6"/>
        <end position="66"/>
    </location>
</feature>
<evidence type="ECO:0000259" key="5">
    <source>
        <dbReference type="PROSITE" id="PS50977"/>
    </source>
</evidence>
<dbReference type="SUPFAM" id="SSF46689">
    <property type="entry name" value="Homeodomain-like"/>
    <property type="match status" value="1"/>
</dbReference>
<evidence type="ECO:0000256" key="4">
    <source>
        <dbReference type="PROSITE-ProRule" id="PRU00335"/>
    </source>
</evidence>
<dbReference type="Gene3D" id="1.10.357.10">
    <property type="entry name" value="Tetracycline Repressor, domain 2"/>
    <property type="match status" value="1"/>
</dbReference>
<dbReference type="SUPFAM" id="SSF48498">
    <property type="entry name" value="Tetracyclin repressor-like, C-terminal domain"/>
    <property type="match status" value="1"/>
</dbReference>
<dbReference type="PANTHER" id="PTHR47506">
    <property type="entry name" value="TRANSCRIPTIONAL REGULATORY PROTEIN"/>
    <property type="match status" value="1"/>
</dbReference>
<keyword evidence="7" id="KW-1185">Reference proteome</keyword>
<organism evidence="6 7">
    <name type="scientific">Aquisalinus flavus</name>
    <dbReference type="NCBI Taxonomy" id="1526572"/>
    <lineage>
        <taxon>Bacteria</taxon>
        <taxon>Pseudomonadati</taxon>
        <taxon>Pseudomonadota</taxon>
        <taxon>Alphaproteobacteria</taxon>
        <taxon>Parvularculales</taxon>
        <taxon>Parvularculaceae</taxon>
        <taxon>Aquisalinus</taxon>
    </lineage>
</organism>
<dbReference type="RefSeq" id="WP_188160670.1">
    <property type="nucleotide sequence ID" value="NZ_BMGH01000002.1"/>
</dbReference>
<evidence type="ECO:0000313" key="6">
    <source>
        <dbReference type="EMBL" id="GGD18568.1"/>
    </source>
</evidence>
<reference evidence="6" key="2">
    <citation type="submission" date="2020-09" db="EMBL/GenBank/DDBJ databases">
        <authorList>
            <person name="Sun Q."/>
            <person name="Zhou Y."/>
        </authorList>
    </citation>
    <scope>NUCLEOTIDE SEQUENCE</scope>
    <source>
        <strain evidence="6">CGMCC 1.12921</strain>
    </source>
</reference>
<dbReference type="Proteomes" id="UP000613582">
    <property type="component" value="Unassembled WGS sequence"/>
</dbReference>
<name>A0A8J2V6U6_9PROT</name>
<reference evidence="6" key="1">
    <citation type="journal article" date="2014" name="Int. J. Syst. Evol. Microbiol.">
        <title>Complete genome sequence of Corynebacterium casei LMG S-19264T (=DSM 44701T), isolated from a smear-ripened cheese.</title>
        <authorList>
            <consortium name="US DOE Joint Genome Institute (JGI-PGF)"/>
            <person name="Walter F."/>
            <person name="Albersmeier A."/>
            <person name="Kalinowski J."/>
            <person name="Ruckert C."/>
        </authorList>
    </citation>
    <scope>NUCLEOTIDE SEQUENCE</scope>
    <source>
        <strain evidence="6">CGMCC 1.12921</strain>
    </source>
</reference>
<dbReference type="InterPro" id="IPR036271">
    <property type="entry name" value="Tet_transcr_reg_TetR-rel_C_sf"/>
</dbReference>